<dbReference type="GO" id="GO:0005737">
    <property type="term" value="C:cytoplasm"/>
    <property type="evidence" value="ECO:0007669"/>
    <property type="project" value="TreeGrafter"/>
</dbReference>
<dbReference type="InterPro" id="IPR050219">
    <property type="entry name" value="DnaG_primase"/>
</dbReference>
<evidence type="ECO:0000256" key="4">
    <source>
        <dbReference type="ARBA" id="ARBA00022695"/>
    </source>
</evidence>
<dbReference type="SMART" id="SM00400">
    <property type="entry name" value="ZnF_CHCC"/>
    <property type="match status" value="1"/>
</dbReference>
<keyword evidence="5 12" id="KW-0235">DNA replication</keyword>
<comment type="similarity">
    <text evidence="12 13">Belongs to the DnaG primase family.</text>
</comment>
<evidence type="ECO:0000256" key="9">
    <source>
        <dbReference type="ARBA" id="ARBA00022842"/>
    </source>
</evidence>
<feature type="zinc finger region" description="CHC2-type" evidence="12 14">
    <location>
        <begin position="40"/>
        <end position="64"/>
    </location>
</feature>
<dbReference type="InterPro" id="IPR036977">
    <property type="entry name" value="DNA_primase_Znf_CHC2"/>
</dbReference>
<dbReference type="EC" id="2.7.7.101" evidence="12"/>
<dbReference type="AlphaFoldDB" id="A0A7D5IUY8"/>
<dbReference type="PROSITE" id="PS50880">
    <property type="entry name" value="TOPRIM"/>
    <property type="match status" value="1"/>
</dbReference>
<dbReference type="SUPFAM" id="SSF56731">
    <property type="entry name" value="DNA primase core"/>
    <property type="match status" value="1"/>
</dbReference>
<evidence type="ECO:0000256" key="8">
    <source>
        <dbReference type="ARBA" id="ARBA00022833"/>
    </source>
</evidence>
<dbReference type="InterPro" id="IPR019475">
    <property type="entry name" value="DNA_primase_DnaB-bd"/>
</dbReference>
<feature type="domain" description="Toprim" evidence="16">
    <location>
        <begin position="258"/>
        <end position="346"/>
    </location>
</feature>
<evidence type="ECO:0000256" key="14">
    <source>
        <dbReference type="PIRSR" id="PIRSR002811-1"/>
    </source>
</evidence>
<gene>
    <name evidence="12" type="primary">dnaG</name>
    <name evidence="17" type="ORF">HW566_14880</name>
</gene>
<keyword evidence="2 12" id="KW-0639">Primosome</keyword>
<protein>
    <recommendedName>
        <fullName evidence="12 13">DNA primase</fullName>
        <ecNumber evidence="12">2.7.7.101</ecNumber>
    </recommendedName>
</protein>
<keyword evidence="4 12" id="KW-0548">Nucleotidyltransferase</keyword>
<dbReference type="Pfam" id="PF08275">
    <property type="entry name" value="DNAG_N"/>
    <property type="match status" value="1"/>
</dbReference>
<name>A0A7D5IUY8_9MICO</name>
<evidence type="ECO:0000256" key="5">
    <source>
        <dbReference type="ARBA" id="ARBA00022705"/>
    </source>
</evidence>
<dbReference type="InterPro" id="IPR034151">
    <property type="entry name" value="TOPRIM_DnaG_bac"/>
</dbReference>
<dbReference type="SMART" id="SM00493">
    <property type="entry name" value="TOPRIM"/>
    <property type="match status" value="1"/>
</dbReference>
<dbReference type="GO" id="GO:0008270">
    <property type="term" value="F:zinc ion binding"/>
    <property type="evidence" value="ECO:0007669"/>
    <property type="project" value="UniProtKB-UniRule"/>
</dbReference>
<dbReference type="PANTHER" id="PTHR30313">
    <property type="entry name" value="DNA PRIMASE"/>
    <property type="match status" value="1"/>
</dbReference>
<dbReference type="Proteomes" id="UP000509638">
    <property type="component" value="Chromosome"/>
</dbReference>
<evidence type="ECO:0000256" key="11">
    <source>
        <dbReference type="ARBA" id="ARBA00023163"/>
    </source>
</evidence>
<dbReference type="InterPro" id="IPR037068">
    <property type="entry name" value="DNA_primase_core_N_sf"/>
</dbReference>
<dbReference type="RefSeq" id="WP_178014999.1">
    <property type="nucleotide sequence ID" value="NZ_CP058316.1"/>
</dbReference>
<dbReference type="CDD" id="cd03364">
    <property type="entry name" value="TOPRIM_DnaG_primases"/>
    <property type="match status" value="1"/>
</dbReference>
<evidence type="ECO:0000259" key="16">
    <source>
        <dbReference type="PROSITE" id="PS50880"/>
    </source>
</evidence>
<dbReference type="InterPro" id="IPR006171">
    <property type="entry name" value="TOPRIM_dom"/>
</dbReference>
<dbReference type="GO" id="GO:0000428">
    <property type="term" value="C:DNA-directed RNA polymerase complex"/>
    <property type="evidence" value="ECO:0007669"/>
    <property type="project" value="UniProtKB-KW"/>
</dbReference>
<dbReference type="HAMAP" id="MF_00974">
    <property type="entry name" value="DNA_primase_DnaG"/>
    <property type="match status" value="1"/>
</dbReference>
<organism evidence="17 18">
    <name type="scientific">Microbacterium oleivorans</name>
    <dbReference type="NCBI Taxonomy" id="273677"/>
    <lineage>
        <taxon>Bacteria</taxon>
        <taxon>Bacillati</taxon>
        <taxon>Actinomycetota</taxon>
        <taxon>Actinomycetes</taxon>
        <taxon>Micrococcales</taxon>
        <taxon>Microbacteriaceae</taxon>
        <taxon>Microbacterium</taxon>
    </lineage>
</organism>
<dbReference type="PANTHER" id="PTHR30313:SF2">
    <property type="entry name" value="DNA PRIMASE"/>
    <property type="match status" value="1"/>
</dbReference>
<keyword evidence="1 12" id="KW-0240">DNA-directed RNA polymerase</keyword>
<dbReference type="PIRSF" id="PIRSF002811">
    <property type="entry name" value="DnaG"/>
    <property type="match status" value="1"/>
</dbReference>
<dbReference type="EMBL" id="CP058316">
    <property type="protein sequence ID" value="QLD13377.1"/>
    <property type="molecule type" value="Genomic_DNA"/>
</dbReference>
<dbReference type="FunFam" id="3.90.580.10:FF:000001">
    <property type="entry name" value="DNA primase"/>
    <property type="match status" value="1"/>
</dbReference>
<dbReference type="InterPro" id="IPR030846">
    <property type="entry name" value="DnaG_bac"/>
</dbReference>
<comment type="function">
    <text evidence="12 13">RNA polymerase that catalyzes the synthesis of short RNA molecules used as primers for DNA polymerase during DNA replication.</text>
</comment>
<evidence type="ECO:0000256" key="1">
    <source>
        <dbReference type="ARBA" id="ARBA00022478"/>
    </source>
</evidence>
<dbReference type="GO" id="GO:1990077">
    <property type="term" value="C:primosome complex"/>
    <property type="evidence" value="ECO:0007669"/>
    <property type="project" value="UniProtKB-KW"/>
</dbReference>
<dbReference type="InterPro" id="IPR002694">
    <property type="entry name" value="Znf_CHC2"/>
</dbReference>
<dbReference type="Pfam" id="PF13662">
    <property type="entry name" value="Toprim_4"/>
    <property type="match status" value="1"/>
</dbReference>
<evidence type="ECO:0000313" key="17">
    <source>
        <dbReference type="EMBL" id="QLD13377.1"/>
    </source>
</evidence>
<keyword evidence="7 12" id="KW-0863">Zinc-finger</keyword>
<dbReference type="Gene3D" id="3.40.1360.10">
    <property type="match status" value="1"/>
</dbReference>
<dbReference type="GO" id="GO:0003677">
    <property type="term" value="F:DNA binding"/>
    <property type="evidence" value="ECO:0007669"/>
    <property type="project" value="UniProtKB-KW"/>
</dbReference>
<dbReference type="Pfam" id="PF10410">
    <property type="entry name" value="DnaB_bind"/>
    <property type="match status" value="1"/>
</dbReference>
<evidence type="ECO:0000256" key="7">
    <source>
        <dbReference type="ARBA" id="ARBA00022771"/>
    </source>
</evidence>
<evidence type="ECO:0000256" key="15">
    <source>
        <dbReference type="SAM" id="MobiDB-lite"/>
    </source>
</evidence>
<evidence type="ECO:0000256" key="6">
    <source>
        <dbReference type="ARBA" id="ARBA00022723"/>
    </source>
</evidence>
<dbReference type="Gene3D" id="3.90.980.10">
    <property type="entry name" value="DNA primase, catalytic core, N-terminal domain"/>
    <property type="match status" value="1"/>
</dbReference>
<evidence type="ECO:0000313" key="18">
    <source>
        <dbReference type="Proteomes" id="UP000509638"/>
    </source>
</evidence>
<keyword evidence="9" id="KW-0460">Magnesium</keyword>
<comment type="domain">
    <text evidence="12">Contains an N-terminal zinc-binding domain, a central core domain that contains the primase activity, and a C-terminal DnaB-binding domain.</text>
</comment>
<dbReference type="SUPFAM" id="SSF57783">
    <property type="entry name" value="Zinc beta-ribbon"/>
    <property type="match status" value="1"/>
</dbReference>
<proteinExistence type="inferred from homology"/>
<sequence length="622" mass="67641">MARIRQADIEEVKARTNIGDIVGERVALKTAGVGSMKGLCPFHDERSPSFHVRPQVGYYHCFGCGESGDVYSFLRAMDHLSFTEAVERLAARIGYQLHYEDGAAAPETSGRSRLYAAHTAAAEFYRSQLSSPDAQAARQFLGERGFDAGAAAHFGVGYAPQGWSALRDALRSQGYTDDELLAGGLVSKGQRGVYDRFRGRLVWPIRDVAGQTIGFGARRLYDDDQGPKYLNTPETPIYKKSQVLYGLDLAKKSISREHRVVVVEGYTDVMACHLAGVTGAIASCGTAFGSEHITVLRRVMGDSEGSSGEVVFTFDPDAAGQKAALRAFGEEKRFAAQTYVAVAPEGLDPCDLRLHRGDAAVRALVETKSPMFEFVIDQRLSTFDLSTVEGRIGALRAAAPIVADIRDAALRPGYTRVLARKLGLDLGEVQPEVDRAVRRGSAPATTSPRGEASVPSRSDGTAEPTPSVRVTLASLPPALELEKRALMGVLQYGHLLEKDAVDIALGLPMPHPALEAVRQAISMQPDLARPGWTSAAVDATREPYRTLTIELLTADFPAGTERIAQTTATESLRKLRLRALEREKAELRSAQQRLEPGSADFRSIGMAIRDLDLRVRRLMEDE</sequence>
<comment type="subunit">
    <text evidence="12">Monomer. Interacts with DnaB.</text>
</comment>
<dbReference type="GO" id="GO:0006269">
    <property type="term" value="P:DNA replication, synthesis of primer"/>
    <property type="evidence" value="ECO:0007669"/>
    <property type="project" value="UniProtKB-UniRule"/>
</dbReference>
<dbReference type="NCBIfam" id="TIGR01391">
    <property type="entry name" value="dnaG"/>
    <property type="match status" value="1"/>
</dbReference>
<evidence type="ECO:0000256" key="13">
    <source>
        <dbReference type="PIRNR" id="PIRNR002811"/>
    </source>
</evidence>
<reference evidence="17 18" key="1">
    <citation type="submission" date="2020-06" db="EMBL/GenBank/DDBJ databases">
        <authorList>
            <person name="Jo H."/>
        </authorList>
    </citation>
    <scope>NUCLEOTIDE SEQUENCE [LARGE SCALE GENOMIC DNA]</scope>
    <source>
        <strain evidence="17 18">I46</strain>
    </source>
</reference>
<keyword evidence="6 12" id="KW-0479">Metal-binding</keyword>
<dbReference type="GO" id="GO:0003899">
    <property type="term" value="F:DNA-directed RNA polymerase activity"/>
    <property type="evidence" value="ECO:0007669"/>
    <property type="project" value="UniProtKB-UniRule"/>
</dbReference>
<dbReference type="Gene3D" id="3.90.580.10">
    <property type="entry name" value="Zinc finger, CHC2-type domain"/>
    <property type="match status" value="1"/>
</dbReference>
<comment type="catalytic activity">
    <reaction evidence="12">
        <text>ssDNA + n NTP = ssDNA/pppN(pN)n-1 hybrid + (n-1) diphosphate.</text>
        <dbReference type="EC" id="2.7.7.101"/>
    </reaction>
</comment>
<dbReference type="FunFam" id="3.90.980.10:FF:000001">
    <property type="entry name" value="DNA primase"/>
    <property type="match status" value="1"/>
</dbReference>
<evidence type="ECO:0000256" key="2">
    <source>
        <dbReference type="ARBA" id="ARBA00022515"/>
    </source>
</evidence>
<dbReference type="InterPro" id="IPR006295">
    <property type="entry name" value="DNA_primase_DnaG"/>
</dbReference>
<evidence type="ECO:0000256" key="3">
    <source>
        <dbReference type="ARBA" id="ARBA00022679"/>
    </source>
</evidence>
<keyword evidence="11 12" id="KW-0804">Transcription</keyword>
<evidence type="ECO:0000256" key="10">
    <source>
        <dbReference type="ARBA" id="ARBA00023125"/>
    </source>
</evidence>
<evidence type="ECO:0000256" key="12">
    <source>
        <dbReference type="HAMAP-Rule" id="MF_00974"/>
    </source>
</evidence>
<keyword evidence="8 12" id="KW-0862">Zinc</keyword>
<accession>A0A7D5IUY8</accession>
<keyword evidence="3 12" id="KW-0808">Transferase</keyword>
<feature type="region of interest" description="Disordered" evidence="15">
    <location>
        <begin position="434"/>
        <end position="468"/>
    </location>
</feature>
<dbReference type="InterPro" id="IPR013264">
    <property type="entry name" value="DNAG_N"/>
</dbReference>
<keyword evidence="10 12" id="KW-0238">DNA-binding</keyword>
<comment type="cofactor">
    <cofactor evidence="12 13 14">
        <name>Zn(2+)</name>
        <dbReference type="ChEBI" id="CHEBI:29105"/>
    </cofactor>
    <text evidence="12 13 14">Binds 1 zinc ion per monomer.</text>
</comment>
<dbReference type="Pfam" id="PF01807">
    <property type="entry name" value="Zn_ribbon_DnaG"/>
    <property type="match status" value="1"/>
</dbReference>